<name>A0A382GIT0_9ZZZZ</name>
<evidence type="ECO:0000313" key="1">
    <source>
        <dbReference type="EMBL" id="SVB75060.1"/>
    </source>
</evidence>
<dbReference type="AlphaFoldDB" id="A0A382GIT0"/>
<dbReference type="PROSITE" id="PS51257">
    <property type="entry name" value="PROKAR_LIPOPROTEIN"/>
    <property type="match status" value="1"/>
</dbReference>
<reference evidence="1" key="1">
    <citation type="submission" date="2018-05" db="EMBL/GenBank/DDBJ databases">
        <authorList>
            <person name="Lanie J.A."/>
            <person name="Ng W.-L."/>
            <person name="Kazmierczak K.M."/>
            <person name="Andrzejewski T.M."/>
            <person name="Davidsen T.M."/>
            <person name="Wayne K.J."/>
            <person name="Tettelin H."/>
            <person name="Glass J.I."/>
            <person name="Rusch D."/>
            <person name="Podicherti R."/>
            <person name="Tsui H.-C.T."/>
            <person name="Winkler M.E."/>
        </authorList>
    </citation>
    <scope>NUCLEOTIDE SEQUENCE</scope>
</reference>
<accession>A0A382GIT0</accession>
<dbReference type="EMBL" id="UINC01055782">
    <property type="protein sequence ID" value="SVB75060.1"/>
    <property type="molecule type" value="Genomic_DNA"/>
</dbReference>
<gene>
    <name evidence="1" type="ORF">METZ01_LOCUS227914</name>
</gene>
<organism evidence="1">
    <name type="scientific">marine metagenome</name>
    <dbReference type="NCBI Taxonomy" id="408172"/>
    <lineage>
        <taxon>unclassified sequences</taxon>
        <taxon>metagenomes</taxon>
        <taxon>ecological metagenomes</taxon>
    </lineage>
</organism>
<feature type="non-terminal residue" evidence="1">
    <location>
        <position position="1"/>
    </location>
</feature>
<sequence>MMFRFVFCIGLFVISCAAIAQNSSTDSIPELTGLKA</sequence>
<feature type="non-terminal residue" evidence="1">
    <location>
        <position position="36"/>
    </location>
</feature>
<proteinExistence type="predicted"/>
<protein>
    <submittedName>
        <fullName evidence="1">Uncharacterized protein</fullName>
    </submittedName>
</protein>